<keyword evidence="3" id="KW-1185">Reference proteome</keyword>
<name>A0A6A5TCB8_9PLEO</name>
<protein>
    <submittedName>
        <fullName evidence="2">Uncharacterized protein</fullName>
    </submittedName>
</protein>
<evidence type="ECO:0000256" key="1">
    <source>
        <dbReference type="SAM" id="MobiDB-lite"/>
    </source>
</evidence>
<dbReference type="Proteomes" id="UP000800035">
    <property type="component" value="Unassembled WGS sequence"/>
</dbReference>
<accession>A0A6A5TCB8</accession>
<proteinExistence type="predicted"/>
<sequence length="65" mass="7227">METAATGLDDVDFSPPALRQQDGERKRLRRPSVRILQPAQTEALRPSLYSPKDTGPNLHGEPMTI</sequence>
<evidence type="ECO:0000313" key="2">
    <source>
        <dbReference type="EMBL" id="KAF1949920.1"/>
    </source>
</evidence>
<feature type="region of interest" description="Disordered" evidence="1">
    <location>
        <begin position="1"/>
        <end position="65"/>
    </location>
</feature>
<organism evidence="2 3">
    <name type="scientific">Byssothecium circinans</name>
    <dbReference type="NCBI Taxonomy" id="147558"/>
    <lineage>
        <taxon>Eukaryota</taxon>
        <taxon>Fungi</taxon>
        <taxon>Dikarya</taxon>
        <taxon>Ascomycota</taxon>
        <taxon>Pezizomycotina</taxon>
        <taxon>Dothideomycetes</taxon>
        <taxon>Pleosporomycetidae</taxon>
        <taxon>Pleosporales</taxon>
        <taxon>Massarineae</taxon>
        <taxon>Massarinaceae</taxon>
        <taxon>Byssothecium</taxon>
    </lineage>
</organism>
<dbReference type="AlphaFoldDB" id="A0A6A5TCB8"/>
<dbReference type="EMBL" id="ML977030">
    <property type="protein sequence ID" value="KAF1949920.1"/>
    <property type="molecule type" value="Genomic_DNA"/>
</dbReference>
<reference evidence="2" key="1">
    <citation type="journal article" date="2020" name="Stud. Mycol.">
        <title>101 Dothideomycetes genomes: a test case for predicting lifestyles and emergence of pathogens.</title>
        <authorList>
            <person name="Haridas S."/>
            <person name="Albert R."/>
            <person name="Binder M."/>
            <person name="Bloem J."/>
            <person name="Labutti K."/>
            <person name="Salamov A."/>
            <person name="Andreopoulos B."/>
            <person name="Baker S."/>
            <person name="Barry K."/>
            <person name="Bills G."/>
            <person name="Bluhm B."/>
            <person name="Cannon C."/>
            <person name="Castanera R."/>
            <person name="Culley D."/>
            <person name="Daum C."/>
            <person name="Ezra D."/>
            <person name="Gonzalez J."/>
            <person name="Henrissat B."/>
            <person name="Kuo A."/>
            <person name="Liang C."/>
            <person name="Lipzen A."/>
            <person name="Lutzoni F."/>
            <person name="Magnuson J."/>
            <person name="Mondo S."/>
            <person name="Nolan M."/>
            <person name="Ohm R."/>
            <person name="Pangilinan J."/>
            <person name="Park H.-J."/>
            <person name="Ramirez L."/>
            <person name="Alfaro M."/>
            <person name="Sun H."/>
            <person name="Tritt A."/>
            <person name="Yoshinaga Y."/>
            <person name="Zwiers L.-H."/>
            <person name="Turgeon B."/>
            <person name="Goodwin S."/>
            <person name="Spatafora J."/>
            <person name="Crous P."/>
            <person name="Grigoriev I."/>
        </authorList>
    </citation>
    <scope>NUCLEOTIDE SEQUENCE</scope>
    <source>
        <strain evidence="2">CBS 675.92</strain>
    </source>
</reference>
<evidence type="ECO:0000313" key="3">
    <source>
        <dbReference type="Proteomes" id="UP000800035"/>
    </source>
</evidence>
<gene>
    <name evidence="2" type="ORF">CC80DRAFT_554820</name>
</gene>